<reference evidence="2" key="1">
    <citation type="submission" date="2022-07" db="EMBL/GenBank/DDBJ databases">
        <title>Phylogenomic reconstructions and comparative analyses of Kickxellomycotina fungi.</title>
        <authorList>
            <person name="Reynolds N.K."/>
            <person name="Stajich J.E."/>
            <person name="Barry K."/>
            <person name="Grigoriev I.V."/>
            <person name="Crous P."/>
            <person name="Smith M.E."/>
        </authorList>
    </citation>
    <scope>NUCLEOTIDE SEQUENCE</scope>
    <source>
        <strain evidence="2">NBRC 32514</strain>
    </source>
</reference>
<accession>A0A9W8CPR6</accession>
<keyword evidence="3" id="KW-1185">Reference proteome</keyword>
<name>A0A9W8CPR6_9FUNG</name>
<evidence type="ECO:0000313" key="3">
    <source>
        <dbReference type="Proteomes" id="UP001149813"/>
    </source>
</evidence>
<dbReference type="OrthoDB" id="5567844at2759"/>
<gene>
    <name evidence="2" type="ORF">LPJ53_006059</name>
</gene>
<feature type="region of interest" description="Disordered" evidence="1">
    <location>
        <begin position="1"/>
        <end position="22"/>
    </location>
</feature>
<dbReference type="EMBL" id="JANBOJ010000486">
    <property type="protein sequence ID" value="KAJ1719112.1"/>
    <property type="molecule type" value="Genomic_DNA"/>
</dbReference>
<sequence>MSTSNSTAGMAAAAATQSAATPTAVCEGQADVREHTQGVVGSLGALAQEMSGGSEVREMIGRASRAMATAVDLCVRDTQQSVQGSLATAARLAARVDEANEKWRTLAKTVDIVKVASGEL</sequence>
<dbReference type="Proteomes" id="UP001149813">
    <property type="component" value="Unassembled WGS sequence"/>
</dbReference>
<evidence type="ECO:0000256" key="1">
    <source>
        <dbReference type="SAM" id="MobiDB-lite"/>
    </source>
</evidence>
<evidence type="ECO:0000313" key="2">
    <source>
        <dbReference type="EMBL" id="KAJ1719112.1"/>
    </source>
</evidence>
<organism evidence="2 3">
    <name type="scientific">Coemansia erecta</name>
    <dbReference type="NCBI Taxonomy" id="147472"/>
    <lineage>
        <taxon>Eukaryota</taxon>
        <taxon>Fungi</taxon>
        <taxon>Fungi incertae sedis</taxon>
        <taxon>Zoopagomycota</taxon>
        <taxon>Kickxellomycotina</taxon>
        <taxon>Kickxellomycetes</taxon>
        <taxon>Kickxellales</taxon>
        <taxon>Kickxellaceae</taxon>
        <taxon>Coemansia</taxon>
    </lineage>
</organism>
<protein>
    <recommendedName>
        <fullName evidence="4">BLOC-1-related complex subunit 7</fullName>
    </recommendedName>
</protein>
<dbReference type="AlphaFoldDB" id="A0A9W8CPR6"/>
<comment type="caution">
    <text evidence="2">The sequence shown here is derived from an EMBL/GenBank/DDBJ whole genome shotgun (WGS) entry which is preliminary data.</text>
</comment>
<evidence type="ECO:0008006" key="4">
    <source>
        <dbReference type="Google" id="ProtNLM"/>
    </source>
</evidence>
<proteinExistence type="predicted"/>